<dbReference type="RefSeq" id="WP_281901052.1">
    <property type="nucleotide sequence ID" value="NZ_BSDI01000033.1"/>
</dbReference>
<dbReference type="InterPro" id="IPR013096">
    <property type="entry name" value="Cupin_2"/>
</dbReference>
<keyword evidence="4" id="KW-1185">Reference proteome</keyword>
<proteinExistence type="predicted"/>
<name>A0ABQ5R4V6_9ACTN</name>
<evidence type="ECO:0000313" key="3">
    <source>
        <dbReference type="EMBL" id="GLI00606.1"/>
    </source>
</evidence>
<sequence length="201" mass="21506">MIPSETGLDMAAIGRRLRDQRRRRGFTLEGLATASGVSRSMLSEVERGSRVPTVLVLDRVATGLGTSIARLLRAEAAEASARTVVLRRDEQDVAQDASGWERRVLSPVLPGVEFEFMRTTIEAGVDAGVFPPHGAGTREYLAVEAGTLRLSLDGDEVELHAGDSVFYAGDCHHGFVNPAAVPCVYYLVMDLAGGATHGATR</sequence>
<dbReference type="Proteomes" id="UP001144280">
    <property type="component" value="Unassembled WGS sequence"/>
</dbReference>
<dbReference type="CDD" id="cd00093">
    <property type="entry name" value="HTH_XRE"/>
    <property type="match status" value="1"/>
</dbReference>
<reference evidence="3" key="1">
    <citation type="submission" date="2022-12" db="EMBL/GenBank/DDBJ databases">
        <title>New Phytohabitans aurantiacus sp. RD004123 nov., an actinomycete isolated from soil.</title>
        <authorList>
            <person name="Triningsih D.W."/>
            <person name="Harunari E."/>
            <person name="Igarashi Y."/>
        </authorList>
    </citation>
    <scope>NUCLEOTIDE SEQUENCE</scope>
    <source>
        <strain evidence="3">RD004123</strain>
    </source>
</reference>
<dbReference type="CDD" id="cd02209">
    <property type="entry name" value="cupin_XRE_C"/>
    <property type="match status" value="1"/>
</dbReference>
<dbReference type="PANTHER" id="PTHR46797">
    <property type="entry name" value="HTH-TYPE TRANSCRIPTIONAL REGULATOR"/>
    <property type="match status" value="1"/>
</dbReference>
<protein>
    <submittedName>
        <fullName evidence="3">Transcriptional regulator</fullName>
    </submittedName>
</protein>
<dbReference type="SMART" id="SM00530">
    <property type="entry name" value="HTH_XRE"/>
    <property type="match status" value="1"/>
</dbReference>
<evidence type="ECO:0000256" key="1">
    <source>
        <dbReference type="ARBA" id="ARBA00023125"/>
    </source>
</evidence>
<feature type="domain" description="HTH cro/C1-type" evidence="2">
    <location>
        <begin position="17"/>
        <end position="71"/>
    </location>
</feature>
<dbReference type="PANTHER" id="PTHR46797:SF1">
    <property type="entry name" value="METHYLPHOSPHONATE SYNTHASE"/>
    <property type="match status" value="1"/>
</dbReference>
<dbReference type="InterPro" id="IPR010982">
    <property type="entry name" value="Lambda_DNA-bd_dom_sf"/>
</dbReference>
<dbReference type="EMBL" id="BSDI01000033">
    <property type="protein sequence ID" value="GLI00606.1"/>
    <property type="molecule type" value="Genomic_DNA"/>
</dbReference>
<keyword evidence="1" id="KW-0238">DNA-binding</keyword>
<dbReference type="Gene3D" id="2.60.120.10">
    <property type="entry name" value="Jelly Rolls"/>
    <property type="match status" value="1"/>
</dbReference>
<dbReference type="SUPFAM" id="SSF51182">
    <property type="entry name" value="RmlC-like cupins"/>
    <property type="match status" value="1"/>
</dbReference>
<dbReference type="Gene3D" id="1.10.260.40">
    <property type="entry name" value="lambda repressor-like DNA-binding domains"/>
    <property type="match status" value="1"/>
</dbReference>
<organism evidence="3 4">
    <name type="scientific">Phytohabitans aurantiacus</name>
    <dbReference type="NCBI Taxonomy" id="3016789"/>
    <lineage>
        <taxon>Bacteria</taxon>
        <taxon>Bacillati</taxon>
        <taxon>Actinomycetota</taxon>
        <taxon>Actinomycetes</taxon>
        <taxon>Micromonosporales</taxon>
        <taxon>Micromonosporaceae</taxon>
    </lineage>
</organism>
<dbReference type="PROSITE" id="PS50943">
    <property type="entry name" value="HTH_CROC1"/>
    <property type="match status" value="1"/>
</dbReference>
<dbReference type="InterPro" id="IPR050807">
    <property type="entry name" value="TransReg_Diox_bact_type"/>
</dbReference>
<comment type="caution">
    <text evidence="3">The sequence shown here is derived from an EMBL/GenBank/DDBJ whole genome shotgun (WGS) entry which is preliminary data.</text>
</comment>
<accession>A0ABQ5R4V6</accession>
<dbReference type="InterPro" id="IPR001387">
    <property type="entry name" value="Cro/C1-type_HTH"/>
</dbReference>
<dbReference type="Pfam" id="PF07883">
    <property type="entry name" value="Cupin_2"/>
    <property type="match status" value="1"/>
</dbReference>
<evidence type="ECO:0000259" key="2">
    <source>
        <dbReference type="PROSITE" id="PS50943"/>
    </source>
</evidence>
<dbReference type="InterPro" id="IPR011051">
    <property type="entry name" value="RmlC_Cupin_sf"/>
</dbReference>
<evidence type="ECO:0000313" key="4">
    <source>
        <dbReference type="Proteomes" id="UP001144280"/>
    </source>
</evidence>
<dbReference type="Pfam" id="PF13560">
    <property type="entry name" value="HTH_31"/>
    <property type="match status" value="1"/>
</dbReference>
<dbReference type="InterPro" id="IPR014710">
    <property type="entry name" value="RmlC-like_jellyroll"/>
</dbReference>
<gene>
    <name evidence="3" type="ORF">Pa4123_58820</name>
</gene>